<evidence type="ECO:0000313" key="1">
    <source>
        <dbReference type="EMBL" id="RDC62894.1"/>
    </source>
</evidence>
<reference evidence="1 2" key="1">
    <citation type="submission" date="2018-04" db="EMBL/GenBank/DDBJ databases">
        <title>Adhaeribacter sp. HMF7616 genome sequencing and assembly.</title>
        <authorList>
            <person name="Kang H."/>
            <person name="Kang J."/>
            <person name="Cha I."/>
            <person name="Kim H."/>
            <person name="Joh K."/>
        </authorList>
    </citation>
    <scope>NUCLEOTIDE SEQUENCE [LARGE SCALE GENOMIC DNA]</scope>
    <source>
        <strain evidence="1 2">HMF7616</strain>
    </source>
</reference>
<evidence type="ECO:0000313" key="2">
    <source>
        <dbReference type="Proteomes" id="UP000253919"/>
    </source>
</evidence>
<keyword evidence="2" id="KW-1185">Reference proteome</keyword>
<accession>A0A369QDU9</accession>
<dbReference type="AlphaFoldDB" id="A0A369QDU9"/>
<dbReference type="RefSeq" id="WP_115372280.1">
    <property type="nucleotide sequence ID" value="NZ_QASA01000001.1"/>
</dbReference>
<sequence>MSRIFKKIGLLTGLVVLLLMPIIWRFNVGHLDTHYTRLTTTKAPSLIIGTSRAAQGILPLMFKEMAPHMQNFAFTIMHTPFGPTYLDLIHKK</sequence>
<gene>
    <name evidence="1" type="ORF">AHMF7616_01493</name>
</gene>
<organism evidence="1 2">
    <name type="scientific">Adhaeribacter pallidiroseus</name>
    <dbReference type="NCBI Taxonomy" id="2072847"/>
    <lineage>
        <taxon>Bacteria</taxon>
        <taxon>Pseudomonadati</taxon>
        <taxon>Bacteroidota</taxon>
        <taxon>Cytophagia</taxon>
        <taxon>Cytophagales</taxon>
        <taxon>Hymenobacteraceae</taxon>
        <taxon>Adhaeribacter</taxon>
    </lineage>
</organism>
<dbReference type="EMBL" id="QASA01000001">
    <property type="protein sequence ID" value="RDC62894.1"/>
    <property type="molecule type" value="Genomic_DNA"/>
</dbReference>
<name>A0A369QDU9_9BACT</name>
<proteinExistence type="predicted"/>
<dbReference type="OrthoDB" id="1433719at2"/>
<comment type="caution">
    <text evidence="1">The sequence shown here is derived from an EMBL/GenBank/DDBJ whole genome shotgun (WGS) entry which is preliminary data.</text>
</comment>
<dbReference type="Proteomes" id="UP000253919">
    <property type="component" value="Unassembled WGS sequence"/>
</dbReference>
<protein>
    <submittedName>
        <fullName evidence="1">Uncharacterized protein</fullName>
    </submittedName>
</protein>